<proteinExistence type="predicted"/>
<dbReference type="AlphaFoldDB" id="A0A7U2FAD5"/>
<dbReference type="OrthoDB" id="3913514at2759"/>
<gene>
    <name evidence="2" type="ORF">JI435_415480</name>
</gene>
<dbReference type="EMBL" id="CP069033">
    <property type="protein sequence ID" value="QRD00624.1"/>
    <property type="molecule type" value="Genomic_DNA"/>
</dbReference>
<organism evidence="2 3">
    <name type="scientific">Phaeosphaeria nodorum (strain SN15 / ATCC MYA-4574 / FGSC 10173)</name>
    <name type="common">Glume blotch fungus</name>
    <name type="synonym">Parastagonospora nodorum</name>
    <dbReference type="NCBI Taxonomy" id="321614"/>
    <lineage>
        <taxon>Eukaryota</taxon>
        <taxon>Fungi</taxon>
        <taxon>Dikarya</taxon>
        <taxon>Ascomycota</taxon>
        <taxon>Pezizomycotina</taxon>
        <taxon>Dothideomycetes</taxon>
        <taxon>Pleosporomycetidae</taxon>
        <taxon>Pleosporales</taxon>
        <taxon>Pleosporineae</taxon>
        <taxon>Phaeosphaeriaceae</taxon>
        <taxon>Parastagonospora</taxon>
    </lineage>
</organism>
<evidence type="ECO:0000313" key="2">
    <source>
        <dbReference type="EMBL" id="QRD00624.1"/>
    </source>
</evidence>
<dbReference type="KEGG" id="pno:SNOG_09171"/>
<sequence>MHMKDLDAAIESLGFQLSPLEAFVEAELARTKIGGEPIIKTQEEAYTEVKTSGTLKDKGREQQPSDTQHQPEDDALFKELHALGHTIVQSGERQGIPAEPTSSTSITAAPRVPIRSHSSWTQREHKDSGSVPGPYPIFDKPEPRFYEGHQVHMSEKKGSTRMKGSYLISKSRFSRSKGYTKYQLLEPLTQLLHNEGAWYREKDLMQGS</sequence>
<dbReference type="Proteomes" id="UP000663193">
    <property type="component" value="Chromosome 11"/>
</dbReference>
<dbReference type="VEuPathDB" id="FungiDB:JI435_415480"/>
<dbReference type="RefSeq" id="XP_001799472.1">
    <property type="nucleotide sequence ID" value="XM_001799420.1"/>
</dbReference>
<feature type="region of interest" description="Disordered" evidence="1">
    <location>
        <begin position="42"/>
        <end position="70"/>
    </location>
</feature>
<feature type="compositionally biased region" description="Basic and acidic residues" evidence="1">
    <location>
        <begin position="55"/>
        <end position="70"/>
    </location>
</feature>
<name>A0A7U2FAD5_PHANO</name>
<protein>
    <submittedName>
        <fullName evidence="2">Uncharacterized protein</fullName>
    </submittedName>
</protein>
<feature type="region of interest" description="Disordered" evidence="1">
    <location>
        <begin position="89"/>
        <end position="136"/>
    </location>
</feature>
<keyword evidence="3" id="KW-1185">Reference proteome</keyword>
<accession>A0A7U2FAD5</accession>
<evidence type="ECO:0000256" key="1">
    <source>
        <dbReference type="SAM" id="MobiDB-lite"/>
    </source>
</evidence>
<reference evidence="3" key="1">
    <citation type="journal article" date="2021" name="BMC Genomics">
        <title>Chromosome-level genome assembly and manually-curated proteome of model necrotroph Parastagonospora nodorum Sn15 reveals a genome-wide trove of candidate effector homologs, and redundancy of virulence-related functions within an accessory chromosome.</title>
        <authorList>
            <person name="Bertazzoni S."/>
            <person name="Jones D.A.B."/>
            <person name="Phan H.T."/>
            <person name="Tan K.-C."/>
            <person name="Hane J.K."/>
        </authorList>
    </citation>
    <scope>NUCLEOTIDE SEQUENCE [LARGE SCALE GENOMIC DNA]</scope>
    <source>
        <strain evidence="3">SN15 / ATCC MYA-4574 / FGSC 10173)</strain>
    </source>
</reference>
<evidence type="ECO:0000313" key="3">
    <source>
        <dbReference type="Proteomes" id="UP000663193"/>
    </source>
</evidence>